<comment type="caution">
    <text evidence="1">The sequence shown here is derived from an EMBL/GenBank/DDBJ whole genome shotgun (WGS) entry which is preliminary data.</text>
</comment>
<keyword evidence="2" id="KW-1185">Reference proteome</keyword>
<dbReference type="AlphaFoldDB" id="A0A368TX59"/>
<name>A0A368TX59_9GAMM</name>
<reference evidence="1 2" key="1">
    <citation type="submission" date="2018-07" db="EMBL/GenBank/DDBJ databases">
        <title>Halomonas rutogse sp. nov., isolated from Lake TangqianCo on Tibetan Plateau.</title>
        <authorList>
            <person name="Lu H."/>
            <person name="Xing P."/>
            <person name="Wu Q."/>
        </authorList>
    </citation>
    <scope>NUCLEOTIDE SEQUENCE [LARGE SCALE GENOMIC DNA]</scope>
    <source>
        <strain evidence="1 2">TQ8S</strain>
    </source>
</reference>
<organism evidence="1 2">
    <name type="scientific">Vreelandella rituensis</name>
    <dbReference type="NCBI Taxonomy" id="2282306"/>
    <lineage>
        <taxon>Bacteria</taxon>
        <taxon>Pseudomonadati</taxon>
        <taxon>Pseudomonadota</taxon>
        <taxon>Gammaproteobacteria</taxon>
        <taxon>Oceanospirillales</taxon>
        <taxon>Halomonadaceae</taxon>
        <taxon>Vreelandella</taxon>
    </lineage>
</organism>
<dbReference type="RefSeq" id="WP_114487393.1">
    <property type="nucleotide sequence ID" value="NZ_CBCSHM010000035.1"/>
</dbReference>
<sequence>MSIVHVTEKELHAKLEKCFAGERVLVEHDGNRLSARIQHVGFMGVKVIPETDLKHSHGEPGDVEGITVPYKDIYEVEIKGVVYSRLQD</sequence>
<protein>
    <submittedName>
        <fullName evidence="1">Uncharacterized protein</fullName>
    </submittedName>
</protein>
<evidence type="ECO:0000313" key="1">
    <source>
        <dbReference type="EMBL" id="RCV89268.1"/>
    </source>
</evidence>
<gene>
    <name evidence="1" type="ORF">DU506_13275</name>
</gene>
<dbReference type="OrthoDB" id="6166845at2"/>
<accession>A0A368TX59</accession>
<proteinExistence type="predicted"/>
<dbReference type="Proteomes" id="UP000253204">
    <property type="component" value="Unassembled WGS sequence"/>
</dbReference>
<evidence type="ECO:0000313" key="2">
    <source>
        <dbReference type="Proteomes" id="UP000253204"/>
    </source>
</evidence>
<dbReference type="EMBL" id="QPIJ01000033">
    <property type="protein sequence ID" value="RCV89268.1"/>
    <property type="molecule type" value="Genomic_DNA"/>
</dbReference>